<evidence type="ECO:0000256" key="1">
    <source>
        <dbReference type="SAM" id="MobiDB-lite"/>
    </source>
</evidence>
<reference evidence="3" key="1">
    <citation type="journal article" date="2009" name="Genome Res.">
        <title>Comparative genomic analyses of the human fungal pathogens Coccidioides and their relatives.</title>
        <authorList>
            <person name="Sharpton T.J."/>
            <person name="Stajich J.E."/>
            <person name="Rounsley S.D."/>
            <person name="Gardner M.J."/>
            <person name="Wortman J.R."/>
            <person name="Jordar V.S."/>
            <person name="Maiti R."/>
            <person name="Kodira C.D."/>
            <person name="Neafsey D.E."/>
            <person name="Zeng Q."/>
            <person name="Hung C.-Y."/>
            <person name="McMahan C."/>
            <person name="Muszewska A."/>
            <person name="Grynberg M."/>
            <person name="Mandel M.A."/>
            <person name="Kellner E.M."/>
            <person name="Barker B.M."/>
            <person name="Galgiani J.N."/>
            <person name="Orbach M.J."/>
            <person name="Kirkland T.N."/>
            <person name="Cole G.T."/>
            <person name="Henn M.R."/>
            <person name="Birren B.W."/>
            <person name="Taylor J.W."/>
        </authorList>
    </citation>
    <scope>NUCLEOTIDE SEQUENCE [LARGE SCALE GENOMIC DNA]</scope>
    <source>
        <strain evidence="3">RS</strain>
    </source>
</reference>
<dbReference type="AlphaFoldDB" id="A0A0E1RXU8"/>
<name>A0A0E1RXU8_COCIM</name>
<dbReference type="VEuPathDB" id="FungiDB:CIMG_07121"/>
<dbReference type="PANTHER" id="PTHR21521:SF0">
    <property type="entry name" value="AMUN, ISOFORM A"/>
    <property type="match status" value="1"/>
</dbReference>
<dbReference type="InParanoid" id="A0A0E1RXU8"/>
<evidence type="ECO:0000313" key="2">
    <source>
        <dbReference type="EMBL" id="EAS31642.2"/>
    </source>
</evidence>
<protein>
    <recommendedName>
        <fullName evidence="4">ADA HAT complex component 1</fullName>
    </recommendedName>
</protein>
<evidence type="ECO:0008006" key="4">
    <source>
        <dbReference type="Google" id="ProtNLM"/>
    </source>
</evidence>
<dbReference type="OrthoDB" id="8249012at2759"/>
<dbReference type="GeneID" id="4560838"/>
<sequence length="326" mass="35813">MTPPPSTSFSPSDILPATLSRLLALYPDTARNVYQAKLEAKSKASKNDIDKQVRSFVDLDNWRYEVLPATLKHRAEGQGPPKARPAKRVKKAADASDELHLKKDELVQLMEWKLKHGSFRPALMNLIRSNPEPAIYTATSDAASSLPTTTVGNDADADALFPSLSLEVLTKSLRGVGPATASLILSASTAGGSANQVPFFSDEMYWWLCSHRYPSPANPAGPLKPPPKLKYTMKEYRELWGCARELKARLDNLDDNHLFSMQDIEKAAFVIGHFECSGYATAAANPDPKTASSKAANEGEDNEQPVIQETDVGNKDGKPKKRKRKH</sequence>
<dbReference type="PANTHER" id="PTHR21521">
    <property type="entry name" value="AMUN, ISOFORM A"/>
    <property type="match status" value="1"/>
</dbReference>
<dbReference type="EMBL" id="GG704912">
    <property type="protein sequence ID" value="EAS31642.2"/>
    <property type="molecule type" value="Genomic_DNA"/>
</dbReference>
<gene>
    <name evidence="2" type="ORF">CIMG_07121</name>
</gene>
<reference evidence="3" key="2">
    <citation type="journal article" date="2010" name="Genome Res.">
        <title>Population genomic sequencing of Coccidioides fungi reveals recent hybridization and transposon control.</title>
        <authorList>
            <person name="Neafsey D.E."/>
            <person name="Barker B.M."/>
            <person name="Sharpton T.J."/>
            <person name="Stajich J.E."/>
            <person name="Park D.J."/>
            <person name="Whiston E."/>
            <person name="Hung C.-Y."/>
            <person name="McMahan C."/>
            <person name="White J."/>
            <person name="Sykes S."/>
            <person name="Heiman D."/>
            <person name="Young S."/>
            <person name="Zeng Q."/>
            <person name="Abouelleil A."/>
            <person name="Aftuck L."/>
            <person name="Bessette D."/>
            <person name="Brown A."/>
            <person name="FitzGerald M."/>
            <person name="Lui A."/>
            <person name="Macdonald J.P."/>
            <person name="Priest M."/>
            <person name="Orbach M.J."/>
            <person name="Galgiani J.N."/>
            <person name="Kirkland T.N."/>
            <person name="Cole G.T."/>
            <person name="Birren B.W."/>
            <person name="Henn M.R."/>
            <person name="Taylor J.W."/>
            <person name="Rounsley S.D."/>
        </authorList>
    </citation>
    <scope>GENOME REANNOTATION</scope>
    <source>
        <strain evidence="3">RS</strain>
    </source>
</reference>
<dbReference type="OMA" id="WKLKHGS"/>
<feature type="region of interest" description="Disordered" evidence="1">
    <location>
        <begin position="282"/>
        <end position="326"/>
    </location>
</feature>
<accession>A0A0E1RXU8</accession>
<dbReference type="STRING" id="246410.A0A0E1RXU8"/>
<organism evidence="2 3">
    <name type="scientific">Coccidioides immitis (strain RS)</name>
    <name type="common">Valley fever fungus</name>
    <dbReference type="NCBI Taxonomy" id="246410"/>
    <lineage>
        <taxon>Eukaryota</taxon>
        <taxon>Fungi</taxon>
        <taxon>Dikarya</taxon>
        <taxon>Ascomycota</taxon>
        <taxon>Pezizomycotina</taxon>
        <taxon>Eurotiomycetes</taxon>
        <taxon>Eurotiomycetidae</taxon>
        <taxon>Onygenales</taxon>
        <taxon>Onygenaceae</taxon>
        <taxon>Coccidioides</taxon>
    </lineage>
</organism>
<proteinExistence type="predicted"/>
<dbReference type="Proteomes" id="UP000001261">
    <property type="component" value="Unassembled WGS sequence"/>
</dbReference>
<dbReference type="KEGG" id="cim:CIMG_07121"/>
<evidence type="ECO:0000313" key="3">
    <source>
        <dbReference type="Proteomes" id="UP000001261"/>
    </source>
</evidence>
<keyword evidence="3" id="KW-1185">Reference proteome</keyword>
<dbReference type="RefSeq" id="XP_001243225.2">
    <property type="nucleotide sequence ID" value="XM_001243224.2"/>
</dbReference>